<dbReference type="NCBIfam" id="TIGR01536">
    <property type="entry name" value="asn_synth_AEB"/>
    <property type="match status" value="1"/>
</dbReference>
<dbReference type="Pfam" id="PF00733">
    <property type="entry name" value="Asn_synthase"/>
    <property type="match status" value="1"/>
</dbReference>
<keyword evidence="8" id="KW-0028">Amino-acid biosynthesis</keyword>
<dbReference type="GO" id="GO:0006529">
    <property type="term" value="P:asparagine biosynthetic process"/>
    <property type="evidence" value="ECO:0007669"/>
    <property type="project" value="UniProtKB-KW"/>
</dbReference>
<gene>
    <name evidence="11" type="ORF">GGQ63_000942</name>
</gene>
<evidence type="ECO:0000256" key="8">
    <source>
        <dbReference type="PIRSR" id="PIRSR001589-1"/>
    </source>
</evidence>
<keyword evidence="5 9" id="KW-0067">ATP-binding</keyword>
<dbReference type="InterPro" id="IPR051786">
    <property type="entry name" value="ASN_synthetase/amidase"/>
</dbReference>
<keyword evidence="8" id="KW-0061">Asparagine biosynthesis</keyword>
<dbReference type="RefSeq" id="WP_183853066.1">
    <property type="nucleotide sequence ID" value="NZ_JACHOO010000002.1"/>
</dbReference>
<reference evidence="11 12" key="1">
    <citation type="submission" date="2020-08" db="EMBL/GenBank/DDBJ databases">
        <title>Genomic Encyclopedia of Type Strains, Phase IV (KMG-IV): sequencing the most valuable type-strain genomes for metagenomic binning, comparative biology and taxonomic classification.</title>
        <authorList>
            <person name="Goeker M."/>
        </authorList>
    </citation>
    <scope>NUCLEOTIDE SEQUENCE [LARGE SCALE GENOMIC DNA]</scope>
    <source>
        <strain evidence="11 12">DSM 16268</strain>
    </source>
</reference>
<dbReference type="GO" id="GO:0005829">
    <property type="term" value="C:cytosol"/>
    <property type="evidence" value="ECO:0007669"/>
    <property type="project" value="TreeGrafter"/>
</dbReference>
<dbReference type="GO" id="GO:0005524">
    <property type="term" value="F:ATP binding"/>
    <property type="evidence" value="ECO:0007669"/>
    <property type="project" value="UniProtKB-KW"/>
</dbReference>
<evidence type="ECO:0000256" key="1">
    <source>
        <dbReference type="ARBA" id="ARBA00005187"/>
    </source>
</evidence>
<dbReference type="SUPFAM" id="SSF52402">
    <property type="entry name" value="Adenine nucleotide alpha hydrolases-like"/>
    <property type="match status" value="1"/>
</dbReference>
<feature type="binding site" evidence="9">
    <location>
        <position position="104"/>
    </location>
    <ligand>
        <name>L-glutamine</name>
        <dbReference type="ChEBI" id="CHEBI:58359"/>
    </ligand>
</feature>
<dbReference type="CDD" id="cd00712">
    <property type="entry name" value="AsnB"/>
    <property type="match status" value="1"/>
</dbReference>
<evidence type="ECO:0000256" key="6">
    <source>
        <dbReference type="ARBA" id="ARBA00022962"/>
    </source>
</evidence>
<dbReference type="InterPro" id="IPR033738">
    <property type="entry name" value="AsnB_N"/>
</dbReference>
<evidence type="ECO:0000256" key="4">
    <source>
        <dbReference type="ARBA" id="ARBA00022741"/>
    </source>
</evidence>
<protein>
    <recommendedName>
        <fullName evidence="3">asparagine synthase (glutamine-hydrolyzing)</fullName>
        <ecNumber evidence="3">6.3.5.4</ecNumber>
    </recommendedName>
</protein>
<dbReference type="Pfam" id="PF13537">
    <property type="entry name" value="GATase_7"/>
    <property type="match status" value="1"/>
</dbReference>
<dbReference type="InterPro" id="IPR001962">
    <property type="entry name" value="Asn_synthase"/>
</dbReference>
<feature type="active site" description="For GATase activity" evidence="8">
    <location>
        <position position="2"/>
    </location>
</feature>
<evidence type="ECO:0000313" key="12">
    <source>
        <dbReference type="Proteomes" id="UP000523821"/>
    </source>
</evidence>
<dbReference type="EC" id="6.3.5.4" evidence="3"/>
<dbReference type="CDD" id="cd01991">
    <property type="entry name" value="Asn_synthase_B_C"/>
    <property type="match status" value="1"/>
</dbReference>
<dbReference type="InterPro" id="IPR014729">
    <property type="entry name" value="Rossmann-like_a/b/a_fold"/>
</dbReference>
<organism evidence="11 12">
    <name type="scientific">Prosthecomicrobium pneumaticum</name>
    <dbReference type="NCBI Taxonomy" id="81895"/>
    <lineage>
        <taxon>Bacteria</taxon>
        <taxon>Pseudomonadati</taxon>
        <taxon>Pseudomonadota</taxon>
        <taxon>Alphaproteobacteria</taxon>
        <taxon>Hyphomicrobiales</taxon>
        <taxon>Kaistiaceae</taxon>
        <taxon>Prosthecomicrobium</taxon>
    </lineage>
</organism>
<dbReference type="AlphaFoldDB" id="A0A7W9CU11"/>
<dbReference type="PIRSF" id="PIRSF001589">
    <property type="entry name" value="Asn_synthetase_glu-h"/>
    <property type="match status" value="1"/>
</dbReference>
<dbReference type="PANTHER" id="PTHR43284:SF1">
    <property type="entry name" value="ASPARAGINE SYNTHETASE"/>
    <property type="match status" value="1"/>
</dbReference>
<dbReference type="Gene3D" id="3.40.50.620">
    <property type="entry name" value="HUPs"/>
    <property type="match status" value="2"/>
</dbReference>
<dbReference type="PROSITE" id="PS51278">
    <property type="entry name" value="GATASE_TYPE_2"/>
    <property type="match status" value="1"/>
</dbReference>
<feature type="domain" description="Glutamine amidotransferase type-2" evidence="10">
    <location>
        <begin position="2"/>
        <end position="217"/>
    </location>
</feature>
<name>A0A7W9CU11_9HYPH</name>
<evidence type="ECO:0000256" key="7">
    <source>
        <dbReference type="ARBA" id="ARBA00048741"/>
    </source>
</evidence>
<comment type="caution">
    <text evidence="11">The sequence shown here is derived from an EMBL/GenBank/DDBJ whole genome shotgun (WGS) entry which is preliminary data.</text>
</comment>
<accession>A0A7W9CU11</accession>
<dbReference type="InterPro" id="IPR029055">
    <property type="entry name" value="Ntn_hydrolases_N"/>
</dbReference>
<dbReference type="InterPro" id="IPR006426">
    <property type="entry name" value="Asn_synth_AEB"/>
</dbReference>
<comment type="catalytic activity">
    <reaction evidence="7">
        <text>L-aspartate + L-glutamine + ATP + H2O = L-asparagine + L-glutamate + AMP + diphosphate + H(+)</text>
        <dbReference type="Rhea" id="RHEA:12228"/>
        <dbReference type="ChEBI" id="CHEBI:15377"/>
        <dbReference type="ChEBI" id="CHEBI:15378"/>
        <dbReference type="ChEBI" id="CHEBI:29985"/>
        <dbReference type="ChEBI" id="CHEBI:29991"/>
        <dbReference type="ChEBI" id="CHEBI:30616"/>
        <dbReference type="ChEBI" id="CHEBI:33019"/>
        <dbReference type="ChEBI" id="CHEBI:58048"/>
        <dbReference type="ChEBI" id="CHEBI:58359"/>
        <dbReference type="ChEBI" id="CHEBI:456215"/>
        <dbReference type="EC" id="6.3.5.4"/>
    </reaction>
</comment>
<proteinExistence type="inferred from homology"/>
<comment type="similarity">
    <text evidence="2">Belongs to the asparagine synthetase family.</text>
</comment>
<evidence type="ECO:0000313" key="11">
    <source>
        <dbReference type="EMBL" id="MBB5751890.1"/>
    </source>
</evidence>
<keyword evidence="12" id="KW-1185">Reference proteome</keyword>
<keyword evidence="6 8" id="KW-0315">Glutamine amidotransferase</keyword>
<dbReference type="PANTHER" id="PTHR43284">
    <property type="entry name" value="ASPARAGINE SYNTHETASE (GLUTAMINE-HYDROLYZING)"/>
    <property type="match status" value="1"/>
</dbReference>
<dbReference type="Gene3D" id="3.60.20.10">
    <property type="entry name" value="Glutamine Phosphoribosylpyrophosphate, subunit 1, domain 1"/>
    <property type="match status" value="1"/>
</dbReference>
<keyword evidence="11" id="KW-0436">Ligase</keyword>
<dbReference type="SUPFAM" id="SSF56235">
    <property type="entry name" value="N-terminal nucleophile aminohydrolases (Ntn hydrolases)"/>
    <property type="match status" value="1"/>
</dbReference>
<dbReference type="Proteomes" id="UP000523821">
    <property type="component" value="Unassembled WGS sequence"/>
</dbReference>
<comment type="pathway">
    <text evidence="1">Amino-acid biosynthesis; L-asparagine biosynthesis; L-asparagine from L-aspartate (L-Gln route): step 1/1.</text>
</comment>
<dbReference type="GO" id="GO:0004066">
    <property type="term" value="F:asparagine synthase (glutamine-hydrolyzing) activity"/>
    <property type="evidence" value="ECO:0007669"/>
    <property type="project" value="UniProtKB-EC"/>
</dbReference>
<dbReference type="InterPro" id="IPR017932">
    <property type="entry name" value="GATase_2_dom"/>
</dbReference>
<evidence type="ECO:0000256" key="3">
    <source>
        <dbReference type="ARBA" id="ARBA00012737"/>
    </source>
</evidence>
<feature type="binding site" evidence="9">
    <location>
        <begin position="375"/>
        <end position="376"/>
    </location>
    <ligand>
        <name>ATP</name>
        <dbReference type="ChEBI" id="CHEBI:30616"/>
    </ligand>
</feature>
<sequence length="625" mass="67228">MCGINGIFAYHYAANPIGEAELLRTRDRMAARGPDSANAWCSEDGRVGFGHRRLSIIDLSDGGLQPMANDDGSLRIVFNGEIYNYRALKAELTAKGHVFRTSSDTEVLLHLYAERGAAMVDALRGMFAFAIWDERRRQLFLARDPYGIKPLYYADDGWTFRFASQVKALIAGGAVSADLDPAGRVGFYLWGSVPEPFTIHESIRALPAGATLLVDRLGAGEPRRYHSVAEVYRAAEEASGRGVPPSAAGEAIREALLDSVRHHLVADVPVGLFLSAGIDSAALLGLMRDAGQDEIETVTLAFAEFRGRPEDEAPLAAEVARVYGARHTVRIVDRAEFEADLPHILDAMDQPTIDGINSWFVAKAARERGLKVALSGLGGDELFGGYPSFTDLPKWVRRAAVPARIPFLGRAVREVARRSGSIGRLGPKAAGALEYGGDYAGAYLLRRGLFMPWELDGLLAPEIVERGMRRLAPLALVRQALTPAPRTAYGRVATLESTLYMRNQLLRDTDWATMAHSLEVRTPLVDPVLLAAIAPYLAAAGRPAGKGDLAAAPRVPLPQGITGRAKTGFTTPIRNWMRQAAAAGAGASSARAERPWARDWALRVAAAPNAAPALVGVGGTDRAAA</sequence>
<keyword evidence="4 9" id="KW-0547">Nucleotide-binding</keyword>
<evidence type="ECO:0000256" key="9">
    <source>
        <dbReference type="PIRSR" id="PIRSR001589-2"/>
    </source>
</evidence>
<evidence type="ECO:0000259" key="10">
    <source>
        <dbReference type="PROSITE" id="PS51278"/>
    </source>
</evidence>
<dbReference type="EMBL" id="JACHOO010000002">
    <property type="protein sequence ID" value="MBB5751890.1"/>
    <property type="molecule type" value="Genomic_DNA"/>
</dbReference>
<evidence type="ECO:0000256" key="5">
    <source>
        <dbReference type="ARBA" id="ARBA00022840"/>
    </source>
</evidence>
<evidence type="ECO:0000256" key="2">
    <source>
        <dbReference type="ARBA" id="ARBA00005752"/>
    </source>
</evidence>